<sequence length="66" mass="7618">MTERSIEDFAHSIFAHSIYPLNRTEAAFNASQLYRTVEISNCSDHWASKLLHEADMLFLKRIGFEG</sequence>
<accession>A0A0W8FJ03</accession>
<proteinExistence type="predicted"/>
<gene>
    <name evidence="1" type="ORF">ASZ90_009362</name>
</gene>
<dbReference type="AlphaFoldDB" id="A0A0W8FJ03"/>
<protein>
    <submittedName>
        <fullName evidence="1">Uncharacterized protein</fullName>
    </submittedName>
</protein>
<comment type="caution">
    <text evidence="1">The sequence shown here is derived from an EMBL/GenBank/DDBJ whole genome shotgun (WGS) entry which is preliminary data.</text>
</comment>
<organism evidence="1">
    <name type="scientific">hydrocarbon metagenome</name>
    <dbReference type="NCBI Taxonomy" id="938273"/>
    <lineage>
        <taxon>unclassified sequences</taxon>
        <taxon>metagenomes</taxon>
        <taxon>ecological metagenomes</taxon>
    </lineage>
</organism>
<dbReference type="EMBL" id="LNQE01001130">
    <property type="protein sequence ID" value="KUG20895.1"/>
    <property type="molecule type" value="Genomic_DNA"/>
</dbReference>
<name>A0A0W8FJ03_9ZZZZ</name>
<evidence type="ECO:0000313" key="1">
    <source>
        <dbReference type="EMBL" id="KUG20895.1"/>
    </source>
</evidence>
<reference evidence="1" key="1">
    <citation type="journal article" date="2015" name="Proc. Natl. Acad. Sci. U.S.A.">
        <title>Networks of energetic and metabolic interactions define dynamics in microbial communities.</title>
        <authorList>
            <person name="Embree M."/>
            <person name="Liu J.K."/>
            <person name="Al-Bassam M.M."/>
            <person name="Zengler K."/>
        </authorList>
    </citation>
    <scope>NUCLEOTIDE SEQUENCE</scope>
</reference>